<feature type="domain" description="OBG-type G" evidence="4">
    <location>
        <begin position="67"/>
        <end position="282"/>
    </location>
</feature>
<evidence type="ECO:0000256" key="1">
    <source>
        <dbReference type="ARBA" id="ARBA00022741"/>
    </source>
</evidence>
<dbReference type="Gene3D" id="3.10.20.30">
    <property type="match status" value="1"/>
</dbReference>
<dbReference type="Pfam" id="PF01926">
    <property type="entry name" value="MMR_HSR1"/>
    <property type="match status" value="1"/>
</dbReference>
<evidence type="ECO:0000259" key="4">
    <source>
        <dbReference type="PROSITE" id="PS51710"/>
    </source>
</evidence>
<dbReference type="InterPro" id="IPR027417">
    <property type="entry name" value="P-loop_NTPase"/>
</dbReference>
<comment type="caution">
    <text evidence="5">The sequence shown here is derived from an EMBL/GenBank/DDBJ whole genome shotgun (WGS) entry which is preliminary data.</text>
</comment>
<dbReference type="InterPro" id="IPR045001">
    <property type="entry name" value="DRG"/>
</dbReference>
<dbReference type="Pfam" id="PF02824">
    <property type="entry name" value="TGS"/>
    <property type="match status" value="1"/>
</dbReference>
<organism evidence="5 6">
    <name type="scientific">Candidatus Woesebacteria bacterium GW2011_GWB1_41_10</name>
    <dbReference type="NCBI Taxonomy" id="1618577"/>
    <lineage>
        <taxon>Bacteria</taxon>
        <taxon>Candidatus Woeseibacteriota</taxon>
    </lineage>
</organism>
<dbReference type="InterPro" id="IPR006074">
    <property type="entry name" value="GTP1-OBG_CS"/>
</dbReference>
<dbReference type="NCBIfam" id="TIGR00231">
    <property type="entry name" value="small_GTP"/>
    <property type="match status" value="1"/>
</dbReference>
<gene>
    <name evidence="5" type="ORF">UU32_C0031G0008</name>
</gene>
<reference evidence="5 6" key="1">
    <citation type="journal article" date="2015" name="Nature">
        <title>rRNA introns, odd ribosomes, and small enigmatic genomes across a large radiation of phyla.</title>
        <authorList>
            <person name="Brown C.T."/>
            <person name="Hug L.A."/>
            <person name="Thomas B.C."/>
            <person name="Sharon I."/>
            <person name="Castelle C.J."/>
            <person name="Singh A."/>
            <person name="Wilkins M.J."/>
            <person name="Williams K.H."/>
            <person name="Banfield J.F."/>
        </authorList>
    </citation>
    <scope>NUCLEOTIDE SEQUENCE [LARGE SCALE GENOMIC DNA]</scope>
</reference>
<dbReference type="CDD" id="cd01896">
    <property type="entry name" value="DRG"/>
    <property type="match status" value="1"/>
</dbReference>
<accession>A0A0G0WN10</accession>
<evidence type="ECO:0000256" key="3">
    <source>
        <dbReference type="ARBA" id="ARBA00023134"/>
    </source>
</evidence>
<dbReference type="InterPro" id="IPR012676">
    <property type="entry name" value="TGS-like"/>
</dbReference>
<dbReference type="Pfam" id="PF16897">
    <property type="entry name" value="MMR_HSR1_Xtn"/>
    <property type="match status" value="1"/>
</dbReference>
<dbReference type="PANTHER" id="PTHR43127">
    <property type="entry name" value="DEVELOPMENTALLY-REGULATED GTP-BINDING PROTEIN 2"/>
    <property type="match status" value="1"/>
</dbReference>
<evidence type="ECO:0000256" key="2">
    <source>
        <dbReference type="ARBA" id="ARBA00022842"/>
    </source>
</evidence>
<dbReference type="SUPFAM" id="SSF81271">
    <property type="entry name" value="TGS-like"/>
    <property type="match status" value="1"/>
</dbReference>
<dbReference type="GO" id="GO:0003924">
    <property type="term" value="F:GTPase activity"/>
    <property type="evidence" value="ECO:0007669"/>
    <property type="project" value="InterPro"/>
</dbReference>
<dbReference type="InterPro" id="IPR006073">
    <property type="entry name" value="GTP-bd"/>
</dbReference>
<keyword evidence="1" id="KW-0547">Nucleotide-binding</keyword>
<dbReference type="PRINTS" id="PR00326">
    <property type="entry name" value="GTP1OBG"/>
</dbReference>
<dbReference type="InterPro" id="IPR004095">
    <property type="entry name" value="TGS"/>
</dbReference>
<dbReference type="InterPro" id="IPR031167">
    <property type="entry name" value="G_OBG"/>
</dbReference>
<dbReference type="PROSITE" id="PS51710">
    <property type="entry name" value="G_OBG"/>
    <property type="match status" value="1"/>
</dbReference>
<evidence type="ECO:0000313" key="5">
    <source>
        <dbReference type="EMBL" id="KKR85835.1"/>
    </source>
</evidence>
<dbReference type="Proteomes" id="UP000033858">
    <property type="component" value="Unassembled WGS sequence"/>
</dbReference>
<keyword evidence="3" id="KW-0342">GTP-binding</keyword>
<dbReference type="SUPFAM" id="SSF52540">
    <property type="entry name" value="P-loop containing nucleoside triphosphate hydrolases"/>
    <property type="match status" value="1"/>
</dbReference>
<protein>
    <submittedName>
        <fullName evidence="5">Small GTP-binding protein</fullName>
    </submittedName>
</protein>
<proteinExistence type="predicted"/>
<dbReference type="GO" id="GO:0005525">
    <property type="term" value="F:GTP binding"/>
    <property type="evidence" value="ECO:0007669"/>
    <property type="project" value="UniProtKB-KW"/>
</dbReference>
<dbReference type="PROSITE" id="PS00905">
    <property type="entry name" value="GTP1_OBG"/>
    <property type="match status" value="1"/>
</dbReference>
<name>A0A0G0WN10_9BACT</name>
<dbReference type="Gene3D" id="3.40.50.300">
    <property type="entry name" value="P-loop containing nucleotide triphosphate hydrolases"/>
    <property type="match status" value="1"/>
</dbReference>
<sequence>MTDISQQIQDIKETLRKTPHHKATNHFIGLMRAKIARLKDKEMETLTPLRQSSAGRTSFAVRKQGDATVVLVGPPSSGKSTLLNKLTNAQSKVAPYAFTTVNVIPGMFKYNEAYIQILDIPGLIEGAKEGKGRGKEVLSVVRGADLLIIMTDVQRIDLIKKMVSELEGAGIRINQERPRVIIDKKTEGGIEIKSNIRQELETETVKEIAREFGIKNATITVNEKVSLDRLFDAFAVSRVYIPAVFVVNKIDLKLMENEYLEISAEKNIGIDKLITEIWNKLKFVSVHIAEGAIVMKEGETLSDVAAKIGSDFSAKVKSAKIWGPGAKFPGQEVSLFTKVQEGMTVKF</sequence>
<dbReference type="InterPro" id="IPR031662">
    <property type="entry name" value="GTP-binding_2"/>
</dbReference>
<dbReference type="AlphaFoldDB" id="A0A0G0WN10"/>
<dbReference type="InterPro" id="IPR012675">
    <property type="entry name" value="Beta-grasp_dom_sf"/>
</dbReference>
<dbReference type="InterPro" id="IPR005225">
    <property type="entry name" value="Small_GTP-bd"/>
</dbReference>
<dbReference type="EMBL" id="LCAE01000031">
    <property type="protein sequence ID" value="KKR85835.1"/>
    <property type="molecule type" value="Genomic_DNA"/>
</dbReference>
<evidence type="ECO:0000313" key="6">
    <source>
        <dbReference type="Proteomes" id="UP000033858"/>
    </source>
</evidence>
<keyword evidence="2" id="KW-0460">Magnesium</keyword>